<accession>A0ABP6ZNP5</accession>
<dbReference type="Gene3D" id="3.40.640.10">
    <property type="entry name" value="Type I PLP-dependent aspartate aminotransferase-like (Major domain)"/>
    <property type="match status" value="1"/>
</dbReference>
<dbReference type="Pfam" id="PF00392">
    <property type="entry name" value="GntR"/>
    <property type="match status" value="1"/>
</dbReference>
<keyword evidence="8" id="KW-0032">Aminotransferase</keyword>
<evidence type="ECO:0000313" key="8">
    <source>
        <dbReference type="EMBL" id="GAA3615445.1"/>
    </source>
</evidence>
<dbReference type="SMART" id="SM00345">
    <property type="entry name" value="HTH_GNTR"/>
    <property type="match status" value="1"/>
</dbReference>
<keyword evidence="3" id="KW-0805">Transcription regulation</keyword>
<dbReference type="PRINTS" id="PR00035">
    <property type="entry name" value="HTHGNTR"/>
</dbReference>
<dbReference type="EMBL" id="BAABAB010000010">
    <property type="protein sequence ID" value="GAA3615445.1"/>
    <property type="molecule type" value="Genomic_DNA"/>
</dbReference>
<evidence type="ECO:0000256" key="2">
    <source>
        <dbReference type="ARBA" id="ARBA00022898"/>
    </source>
</evidence>
<dbReference type="CDD" id="cd07377">
    <property type="entry name" value="WHTH_GntR"/>
    <property type="match status" value="1"/>
</dbReference>
<feature type="domain" description="HTH gntR-type" evidence="7">
    <location>
        <begin position="24"/>
        <end position="92"/>
    </location>
</feature>
<dbReference type="GO" id="GO:0008483">
    <property type="term" value="F:transaminase activity"/>
    <property type="evidence" value="ECO:0007669"/>
    <property type="project" value="UniProtKB-KW"/>
</dbReference>
<dbReference type="InterPro" id="IPR036388">
    <property type="entry name" value="WH-like_DNA-bd_sf"/>
</dbReference>
<keyword evidence="2" id="KW-0663">Pyridoxal phosphate</keyword>
<name>A0ABP6ZNP5_9ACTN</name>
<reference evidence="9" key="1">
    <citation type="journal article" date="2019" name="Int. J. Syst. Evol. Microbiol.">
        <title>The Global Catalogue of Microorganisms (GCM) 10K type strain sequencing project: providing services to taxonomists for standard genome sequencing and annotation.</title>
        <authorList>
            <consortium name="The Broad Institute Genomics Platform"/>
            <consortium name="The Broad Institute Genome Sequencing Center for Infectious Disease"/>
            <person name="Wu L."/>
            <person name="Ma J."/>
        </authorList>
    </citation>
    <scope>NUCLEOTIDE SEQUENCE [LARGE SCALE GENOMIC DNA]</scope>
    <source>
        <strain evidence="9">JCM 16929</strain>
    </source>
</reference>
<keyword evidence="5" id="KW-0804">Transcription</keyword>
<evidence type="ECO:0000256" key="4">
    <source>
        <dbReference type="ARBA" id="ARBA00023125"/>
    </source>
</evidence>
<dbReference type="CDD" id="cd00609">
    <property type="entry name" value="AAT_like"/>
    <property type="match status" value="1"/>
</dbReference>
<keyword evidence="9" id="KW-1185">Reference proteome</keyword>
<dbReference type="InterPro" id="IPR004839">
    <property type="entry name" value="Aminotransferase_I/II_large"/>
</dbReference>
<dbReference type="Proteomes" id="UP001501490">
    <property type="component" value="Unassembled WGS sequence"/>
</dbReference>
<dbReference type="Gene3D" id="1.10.10.10">
    <property type="entry name" value="Winged helix-like DNA-binding domain superfamily/Winged helix DNA-binding domain"/>
    <property type="match status" value="1"/>
</dbReference>
<evidence type="ECO:0000256" key="1">
    <source>
        <dbReference type="ARBA" id="ARBA00005384"/>
    </source>
</evidence>
<dbReference type="InterPro" id="IPR015421">
    <property type="entry name" value="PyrdxlP-dep_Trfase_major"/>
</dbReference>
<dbReference type="SUPFAM" id="SSF53383">
    <property type="entry name" value="PLP-dependent transferases"/>
    <property type="match status" value="1"/>
</dbReference>
<dbReference type="InterPro" id="IPR051446">
    <property type="entry name" value="HTH_trans_reg/aminotransferase"/>
</dbReference>
<evidence type="ECO:0000256" key="6">
    <source>
        <dbReference type="SAM" id="MobiDB-lite"/>
    </source>
</evidence>
<organism evidence="8 9">
    <name type="scientific">Microlunatus ginsengisoli</name>
    <dbReference type="NCBI Taxonomy" id="363863"/>
    <lineage>
        <taxon>Bacteria</taxon>
        <taxon>Bacillati</taxon>
        <taxon>Actinomycetota</taxon>
        <taxon>Actinomycetes</taxon>
        <taxon>Propionibacteriales</taxon>
        <taxon>Propionibacteriaceae</taxon>
        <taxon>Microlunatus</taxon>
    </lineage>
</organism>
<evidence type="ECO:0000256" key="3">
    <source>
        <dbReference type="ARBA" id="ARBA00023015"/>
    </source>
</evidence>
<proteinExistence type="inferred from homology"/>
<keyword evidence="8" id="KW-0808">Transferase</keyword>
<dbReference type="InterPro" id="IPR036390">
    <property type="entry name" value="WH_DNA-bd_sf"/>
</dbReference>
<comment type="caution">
    <text evidence="8">The sequence shown here is derived from an EMBL/GenBank/DDBJ whole genome shotgun (WGS) entry which is preliminary data.</text>
</comment>
<sequence length="477" mass="50655">MADSRANSTPSIAGVDLHLDVDVRRPRAGLERALRSAVQNGRLVAGTRLPASRTLAADLGIARNTVAEAYAQLVAEGWLTARQGSGTRVAARPHRSAPRQREQPAVRRSAQQARRPRFDLRPGVPDLAAFPRAGWSAAQRRALAGAPHQVFGYDPIGPASVRQAVAGYLARTRGVETDPGRIVLTSGFTQGLRVVAGVLADRGHASIGIEAYGHDAHRRVLLAAGLAPRPLSVDAHGARVEDLPCTDARAVVLTPAHQFPLGAVLSARRRQTACGWAAGAEGYVIEDDYDGEFRYDRQPVGAMQALDPERVVYAGSVSKTLVPGVRVGWLVLPDALVDDVVAAKSSEDAGSGVLDQLTVAELIRSGDYDRIVRRMRLTYRRRRDRLVSVLAEQAPDTRVSGIAAGLHALVELPARLTEDGVVAAAAARGLALEGLRTFAGLDPVDRTMPPALVVGYSRPADHAYTGALARLVAALSG</sequence>
<protein>
    <submittedName>
        <fullName evidence="8">PLP-dependent aminotransferase family protein</fullName>
    </submittedName>
</protein>
<dbReference type="InterPro" id="IPR000524">
    <property type="entry name" value="Tscrpt_reg_HTH_GntR"/>
</dbReference>
<dbReference type="PANTHER" id="PTHR46577">
    <property type="entry name" value="HTH-TYPE TRANSCRIPTIONAL REGULATORY PROTEIN GABR"/>
    <property type="match status" value="1"/>
</dbReference>
<comment type="similarity">
    <text evidence="1">In the C-terminal section; belongs to the class-I pyridoxal-phosphate-dependent aminotransferase family.</text>
</comment>
<dbReference type="PANTHER" id="PTHR46577:SF1">
    <property type="entry name" value="HTH-TYPE TRANSCRIPTIONAL REGULATORY PROTEIN GABR"/>
    <property type="match status" value="1"/>
</dbReference>
<dbReference type="SUPFAM" id="SSF46785">
    <property type="entry name" value="Winged helix' DNA-binding domain"/>
    <property type="match status" value="1"/>
</dbReference>
<dbReference type="InterPro" id="IPR015424">
    <property type="entry name" value="PyrdxlP-dep_Trfase"/>
</dbReference>
<keyword evidence="4" id="KW-0238">DNA-binding</keyword>
<evidence type="ECO:0000256" key="5">
    <source>
        <dbReference type="ARBA" id="ARBA00023163"/>
    </source>
</evidence>
<dbReference type="Pfam" id="PF00155">
    <property type="entry name" value="Aminotran_1_2"/>
    <property type="match status" value="1"/>
</dbReference>
<gene>
    <name evidence="8" type="ORF">GCM10022236_16820</name>
</gene>
<evidence type="ECO:0000259" key="7">
    <source>
        <dbReference type="PROSITE" id="PS50949"/>
    </source>
</evidence>
<evidence type="ECO:0000313" key="9">
    <source>
        <dbReference type="Proteomes" id="UP001501490"/>
    </source>
</evidence>
<dbReference type="RefSeq" id="WP_344803328.1">
    <property type="nucleotide sequence ID" value="NZ_BAABAB010000010.1"/>
</dbReference>
<dbReference type="PROSITE" id="PS50949">
    <property type="entry name" value="HTH_GNTR"/>
    <property type="match status" value="1"/>
</dbReference>
<feature type="region of interest" description="Disordered" evidence="6">
    <location>
        <begin position="85"/>
        <end position="117"/>
    </location>
</feature>